<organism evidence="10 11">
    <name type="scientific">Thermanaerovibrio velox DSM 12556</name>
    <dbReference type="NCBI Taxonomy" id="926567"/>
    <lineage>
        <taxon>Bacteria</taxon>
        <taxon>Thermotogati</taxon>
        <taxon>Synergistota</taxon>
        <taxon>Synergistia</taxon>
        <taxon>Synergistales</taxon>
        <taxon>Synergistaceae</taxon>
        <taxon>Thermanaerovibrio</taxon>
    </lineage>
</organism>
<feature type="transmembrane region" description="Helical" evidence="8">
    <location>
        <begin position="186"/>
        <end position="204"/>
    </location>
</feature>
<dbReference type="InterPro" id="IPR004626">
    <property type="entry name" value="RarD"/>
</dbReference>
<dbReference type="SUPFAM" id="SSF103481">
    <property type="entry name" value="Multidrug resistance efflux transporter EmrE"/>
    <property type="match status" value="2"/>
</dbReference>
<protein>
    <submittedName>
        <fullName evidence="10">RarD protein</fullName>
    </submittedName>
</protein>
<dbReference type="Proteomes" id="UP000005730">
    <property type="component" value="Chromosome"/>
</dbReference>
<keyword evidence="4" id="KW-1003">Cell membrane</keyword>
<reference evidence="10 11" key="1">
    <citation type="submission" date="2011-10" db="EMBL/GenBank/DDBJ databases">
        <title>The Noncontiguous Finished genome of Thermanaerovibrio velox DSM 12556.</title>
        <authorList>
            <consortium name="US DOE Joint Genome Institute (JGI-PGF)"/>
            <person name="Lucas S."/>
            <person name="Copeland A."/>
            <person name="Lapidus A."/>
            <person name="Glavina del Rio T."/>
            <person name="Dalin E."/>
            <person name="Tice H."/>
            <person name="Bruce D."/>
            <person name="Goodwin L."/>
            <person name="Pitluck S."/>
            <person name="Peters L."/>
            <person name="Mikhailova N."/>
            <person name="Teshima H."/>
            <person name="Kyrpides N."/>
            <person name="Mavromatis K."/>
            <person name="Ivanova N."/>
            <person name="Markowitz V."/>
            <person name="Cheng J.-F."/>
            <person name="Hugenholtz P."/>
            <person name="Woyke T."/>
            <person name="Wu D."/>
            <person name="Spring S."/>
            <person name="Brambilla E.-M."/>
            <person name="Klenk H.-P."/>
            <person name="Eisen J.A."/>
        </authorList>
    </citation>
    <scope>NUCLEOTIDE SEQUENCE [LARGE SCALE GENOMIC DNA]</scope>
    <source>
        <strain evidence="10 11">DSM 12556</strain>
    </source>
</reference>
<feature type="transmembrane region" description="Helical" evidence="8">
    <location>
        <begin position="242"/>
        <end position="264"/>
    </location>
</feature>
<dbReference type="STRING" id="926567.TheveDRAFT_1644"/>
<feature type="transmembrane region" description="Helical" evidence="8">
    <location>
        <begin position="111"/>
        <end position="128"/>
    </location>
</feature>
<evidence type="ECO:0000256" key="8">
    <source>
        <dbReference type="SAM" id="Phobius"/>
    </source>
</evidence>
<dbReference type="RefSeq" id="WP_006584257.1">
    <property type="nucleotide sequence ID" value="NZ_CM001377.1"/>
</dbReference>
<gene>
    <name evidence="10" type="ORF">TheveDRAFT_1644</name>
</gene>
<evidence type="ECO:0000256" key="4">
    <source>
        <dbReference type="ARBA" id="ARBA00022475"/>
    </source>
</evidence>
<feature type="transmembrane region" description="Helical" evidence="8">
    <location>
        <begin position="135"/>
        <end position="151"/>
    </location>
</feature>
<evidence type="ECO:0000313" key="10">
    <source>
        <dbReference type="EMBL" id="EHM10762.1"/>
    </source>
</evidence>
<dbReference type="AlphaFoldDB" id="H0UQC4"/>
<comment type="subcellular location">
    <subcellularLocation>
        <location evidence="1">Cell membrane</location>
        <topology evidence="1">Multi-pass membrane protein</topology>
    </subcellularLocation>
</comment>
<feature type="transmembrane region" description="Helical" evidence="8">
    <location>
        <begin position="270"/>
        <end position="288"/>
    </location>
</feature>
<comment type="similarity">
    <text evidence="2">Belongs to the EamA transporter family.</text>
</comment>
<evidence type="ECO:0000256" key="7">
    <source>
        <dbReference type="ARBA" id="ARBA00023136"/>
    </source>
</evidence>
<keyword evidence="3" id="KW-0813">Transport</keyword>
<feature type="transmembrane region" description="Helical" evidence="8">
    <location>
        <begin position="77"/>
        <end position="99"/>
    </location>
</feature>
<feature type="transmembrane region" description="Helical" evidence="8">
    <location>
        <begin position="17"/>
        <end position="35"/>
    </location>
</feature>
<feature type="transmembrane region" description="Helical" evidence="8">
    <location>
        <begin position="41"/>
        <end position="65"/>
    </location>
</feature>
<dbReference type="NCBIfam" id="TIGR00688">
    <property type="entry name" value="rarD"/>
    <property type="match status" value="1"/>
</dbReference>
<sequence>MAIHPEKPSSPREVRRGLAYALGAYFLWGVLPVYWKALVDVPPMVILCHRIVWSSALLLPLVVLGRREPLLRALRSPKLLAVLSLTGAAVGCNWLIYIWSVNSGRILETSLGYFILPLLNVSVGLLFFKDRVSPLKGAALGLAALGVLFELVRYGSLPLAALGLAVSFTLYGLAKKLCPLDPLTGLFLETAILSFPALLYLSGIPNLGLRGGVGGVMLMVGSGLVTSLPLWLFAMGASRINLVTMGLVQYLSPSMSFLIGVLMYHEKVSFGRAVSFGAIVAAVALYTLDSLRSAWPYVPREEEVDA</sequence>
<dbReference type="InterPro" id="IPR050638">
    <property type="entry name" value="AA-Vitamin_Transporters"/>
</dbReference>
<dbReference type="InterPro" id="IPR000620">
    <property type="entry name" value="EamA_dom"/>
</dbReference>
<accession>H0UQC4</accession>
<dbReference type="HOGENOM" id="CLU_054508_1_0_0"/>
<keyword evidence="7 8" id="KW-0472">Membrane</keyword>
<dbReference type="GO" id="GO:0005886">
    <property type="term" value="C:plasma membrane"/>
    <property type="evidence" value="ECO:0007669"/>
    <property type="project" value="UniProtKB-SubCell"/>
</dbReference>
<evidence type="ECO:0000256" key="5">
    <source>
        <dbReference type="ARBA" id="ARBA00022692"/>
    </source>
</evidence>
<evidence type="ECO:0000313" key="11">
    <source>
        <dbReference type="Proteomes" id="UP000005730"/>
    </source>
</evidence>
<evidence type="ECO:0000256" key="3">
    <source>
        <dbReference type="ARBA" id="ARBA00022448"/>
    </source>
</evidence>
<evidence type="ECO:0000256" key="6">
    <source>
        <dbReference type="ARBA" id="ARBA00022989"/>
    </source>
</evidence>
<dbReference type="InterPro" id="IPR037185">
    <property type="entry name" value="EmrE-like"/>
</dbReference>
<dbReference type="Pfam" id="PF00892">
    <property type="entry name" value="EamA"/>
    <property type="match status" value="1"/>
</dbReference>
<keyword evidence="11" id="KW-1185">Reference proteome</keyword>
<evidence type="ECO:0000256" key="1">
    <source>
        <dbReference type="ARBA" id="ARBA00004651"/>
    </source>
</evidence>
<name>H0UQC4_9BACT</name>
<feature type="domain" description="EamA" evidence="9">
    <location>
        <begin position="16"/>
        <end position="149"/>
    </location>
</feature>
<proteinExistence type="inferred from homology"/>
<dbReference type="PANTHER" id="PTHR32322:SF2">
    <property type="entry name" value="EAMA DOMAIN-CONTAINING PROTEIN"/>
    <property type="match status" value="1"/>
</dbReference>
<keyword evidence="6 8" id="KW-1133">Transmembrane helix</keyword>
<dbReference type="PANTHER" id="PTHR32322">
    <property type="entry name" value="INNER MEMBRANE TRANSPORTER"/>
    <property type="match status" value="1"/>
</dbReference>
<dbReference type="eggNOG" id="COG2962">
    <property type="taxonomic scope" value="Bacteria"/>
</dbReference>
<dbReference type="OrthoDB" id="369870at2"/>
<keyword evidence="5 8" id="KW-0812">Transmembrane</keyword>
<dbReference type="EMBL" id="CM001377">
    <property type="protein sequence ID" value="EHM10762.1"/>
    <property type="molecule type" value="Genomic_DNA"/>
</dbReference>
<evidence type="ECO:0000259" key="9">
    <source>
        <dbReference type="Pfam" id="PF00892"/>
    </source>
</evidence>
<evidence type="ECO:0000256" key="2">
    <source>
        <dbReference type="ARBA" id="ARBA00007362"/>
    </source>
</evidence>
<feature type="transmembrane region" description="Helical" evidence="8">
    <location>
        <begin position="216"/>
        <end position="235"/>
    </location>
</feature>